<dbReference type="InterPro" id="IPR017853">
    <property type="entry name" value="GH"/>
</dbReference>
<dbReference type="FunFam" id="3.10.50.10:FF:000003">
    <property type="entry name" value="Class V chitinase CHIT5b"/>
    <property type="match status" value="1"/>
</dbReference>
<dbReference type="Gene3D" id="3.10.50.10">
    <property type="match status" value="1"/>
</dbReference>
<proteinExistence type="inferred from homology"/>
<feature type="domain" description="GH18" evidence="9">
    <location>
        <begin position="175"/>
        <end position="558"/>
    </location>
</feature>
<dbReference type="PANTHER" id="PTHR11177">
    <property type="entry name" value="CHITINASE"/>
    <property type="match status" value="1"/>
</dbReference>
<dbReference type="InterPro" id="IPR001579">
    <property type="entry name" value="Glyco_hydro_18_chit_AS"/>
</dbReference>
<dbReference type="InterPro" id="IPR050314">
    <property type="entry name" value="Glycosyl_Hydrlase_18"/>
</dbReference>
<name>A0A182T4N0_9DIPT</name>
<evidence type="ECO:0000256" key="4">
    <source>
        <dbReference type="ARBA" id="ARBA00023295"/>
    </source>
</evidence>
<keyword evidence="2 5" id="KW-0378">Hydrolase</keyword>
<dbReference type="VEuPathDB" id="VectorBase:AMAM019547"/>
<organism evidence="10 11">
    <name type="scientific">Anopheles maculatus</name>
    <dbReference type="NCBI Taxonomy" id="74869"/>
    <lineage>
        <taxon>Eukaryota</taxon>
        <taxon>Metazoa</taxon>
        <taxon>Ecdysozoa</taxon>
        <taxon>Arthropoda</taxon>
        <taxon>Hexapoda</taxon>
        <taxon>Insecta</taxon>
        <taxon>Pterygota</taxon>
        <taxon>Neoptera</taxon>
        <taxon>Endopterygota</taxon>
        <taxon>Diptera</taxon>
        <taxon>Nematocera</taxon>
        <taxon>Culicoidea</taxon>
        <taxon>Culicidae</taxon>
        <taxon>Anophelinae</taxon>
        <taxon>Anopheles</taxon>
        <taxon>Anopheles maculatus group</taxon>
    </lineage>
</organism>
<keyword evidence="1" id="KW-0732">Signal</keyword>
<keyword evidence="3" id="KW-0325">Glycoprotein</keyword>
<dbReference type="PROSITE" id="PS01095">
    <property type="entry name" value="GH18_1"/>
    <property type="match status" value="1"/>
</dbReference>
<evidence type="ECO:0000256" key="2">
    <source>
        <dbReference type="ARBA" id="ARBA00022801"/>
    </source>
</evidence>
<evidence type="ECO:0000313" key="11">
    <source>
        <dbReference type="Proteomes" id="UP000075901"/>
    </source>
</evidence>
<feature type="region of interest" description="Disordered" evidence="7">
    <location>
        <begin position="561"/>
        <end position="595"/>
    </location>
</feature>
<keyword evidence="11" id="KW-1185">Reference proteome</keyword>
<evidence type="ECO:0000256" key="1">
    <source>
        <dbReference type="ARBA" id="ARBA00022729"/>
    </source>
</evidence>
<dbReference type="GO" id="GO:0005975">
    <property type="term" value="P:carbohydrate metabolic process"/>
    <property type="evidence" value="ECO:0007669"/>
    <property type="project" value="InterPro"/>
</dbReference>
<dbReference type="GO" id="GO:0006032">
    <property type="term" value="P:chitin catabolic process"/>
    <property type="evidence" value="ECO:0007669"/>
    <property type="project" value="TreeGrafter"/>
</dbReference>
<keyword evidence="4 5" id="KW-0326">Glycosidase</keyword>
<evidence type="ECO:0000256" key="5">
    <source>
        <dbReference type="RuleBase" id="RU000489"/>
    </source>
</evidence>
<protein>
    <recommendedName>
        <fullName evidence="9">GH18 domain-containing protein</fullName>
    </recommendedName>
</protein>
<feature type="compositionally biased region" description="Low complexity" evidence="7">
    <location>
        <begin position="575"/>
        <end position="586"/>
    </location>
</feature>
<dbReference type="Proteomes" id="UP000075901">
    <property type="component" value="Unassembled WGS sequence"/>
</dbReference>
<evidence type="ECO:0000256" key="3">
    <source>
        <dbReference type="ARBA" id="ARBA00023180"/>
    </source>
</evidence>
<dbReference type="GO" id="GO:0008061">
    <property type="term" value="F:chitin binding"/>
    <property type="evidence" value="ECO:0007669"/>
    <property type="project" value="InterPro"/>
</dbReference>
<dbReference type="SUPFAM" id="SSF54556">
    <property type="entry name" value="Chitinase insertion domain"/>
    <property type="match status" value="1"/>
</dbReference>
<dbReference type="InterPro" id="IPR011583">
    <property type="entry name" value="Chitinase_II/V-like_cat"/>
</dbReference>
<accession>A0A182T4N0</accession>
<keyword evidence="8" id="KW-0472">Membrane</keyword>
<dbReference type="InterPro" id="IPR001223">
    <property type="entry name" value="Glyco_hydro18_cat"/>
</dbReference>
<dbReference type="SMART" id="SM00636">
    <property type="entry name" value="Glyco_18"/>
    <property type="match status" value="1"/>
</dbReference>
<reference evidence="10" key="2">
    <citation type="submission" date="2020-05" db="UniProtKB">
        <authorList>
            <consortium name="EnsemblMetazoa"/>
        </authorList>
    </citation>
    <scope>IDENTIFICATION</scope>
    <source>
        <strain evidence="10">maculatus3</strain>
    </source>
</reference>
<dbReference type="SUPFAM" id="SSF51445">
    <property type="entry name" value="(Trans)glycosidases"/>
    <property type="match status" value="1"/>
</dbReference>
<keyword evidence="8" id="KW-1133">Transmembrane helix</keyword>
<dbReference type="AlphaFoldDB" id="A0A182T4N0"/>
<feature type="transmembrane region" description="Helical" evidence="8">
    <location>
        <begin position="21"/>
        <end position="44"/>
    </location>
</feature>
<reference evidence="11" key="1">
    <citation type="submission" date="2013-09" db="EMBL/GenBank/DDBJ databases">
        <title>The Genome Sequence of Anopheles maculatus species B.</title>
        <authorList>
            <consortium name="The Broad Institute Genomics Platform"/>
            <person name="Neafsey D.E."/>
            <person name="Besansky N."/>
            <person name="Howell P."/>
            <person name="Walton C."/>
            <person name="Young S.K."/>
            <person name="Zeng Q."/>
            <person name="Gargeya S."/>
            <person name="Fitzgerald M."/>
            <person name="Haas B."/>
            <person name="Abouelleil A."/>
            <person name="Allen A.W."/>
            <person name="Alvarado L."/>
            <person name="Arachchi H.M."/>
            <person name="Berlin A.M."/>
            <person name="Chapman S.B."/>
            <person name="Gainer-Dewar J."/>
            <person name="Goldberg J."/>
            <person name="Griggs A."/>
            <person name="Gujja S."/>
            <person name="Hansen M."/>
            <person name="Howarth C."/>
            <person name="Imamovic A."/>
            <person name="Ireland A."/>
            <person name="Larimer J."/>
            <person name="McCowan C."/>
            <person name="Murphy C."/>
            <person name="Pearson M."/>
            <person name="Poon T.W."/>
            <person name="Priest M."/>
            <person name="Roberts A."/>
            <person name="Saif S."/>
            <person name="Shea T."/>
            <person name="Sisk P."/>
            <person name="Sykes S."/>
            <person name="Wortman J."/>
            <person name="Nusbaum C."/>
            <person name="Birren B."/>
        </authorList>
    </citation>
    <scope>NUCLEOTIDE SEQUENCE [LARGE SCALE GENOMIC DNA]</scope>
    <source>
        <strain evidence="11">maculatus3</strain>
    </source>
</reference>
<keyword evidence="8" id="KW-0812">Transmembrane</keyword>
<dbReference type="PROSITE" id="PS51910">
    <property type="entry name" value="GH18_2"/>
    <property type="match status" value="1"/>
</dbReference>
<evidence type="ECO:0000256" key="7">
    <source>
        <dbReference type="SAM" id="MobiDB-lite"/>
    </source>
</evidence>
<dbReference type="Gene3D" id="3.20.20.80">
    <property type="entry name" value="Glycosidases"/>
    <property type="match status" value="1"/>
</dbReference>
<dbReference type="EnsemblMetazoa" id="AMAM019547-RA">
    <property type="protein sequence ID" value="AMAM019547-PA"/>
    <property type="gene ID" value="AMAM019547"/>
</dbReference>
<dbReference type="InterPro" id="IPR029070">
    <property type="entry name" value="Chitinase_insertion_sf"/>
</dbReference>
<dbReference type="GO" id="GO:0005576">
    <property type="term" value="C:extracellular region"/>
    <property type="evidence" value="ECO:0007669"/>
    <property type="project" value="TreeGrafter"/>
</dbReference>
<comment type="similarity">
    <text evidence="6">Belongs to the glycosyl hydrolase 18 family.</text>
</comment>
<dbReference type="PANTHER" id="PTHR11177:SF390">
    <property type="entry name" value="CHITINASE 11"/>
    <property type="match status" value="1"/>
</dbReference>
<evidence type="ECO:0000256" key="8">
    <source>
        <dbReference type="SAM" id="Phobius"/>
    </source>
</evidence>
<evidence type="ECO:0000256" key="6">
    <source>
        <dbReference type="RuleBase" id="RU004453"/>
    </source>
</evidence>
<dbReference type="GO" id="GO:0004568">
    <property type="term" value="F:chitinase activity"/>
    <property type="evidence" value="ECO:0007669"/>
    <property type="project" value="TreeGrafter"/>
</dbReference>
<dbReference type="Pfam" id="PF00704">
    <property type="entry name" value="Glyco_hydro_18"/>
    <property type="match status" value="1"/>
</dbReference>
<evidence type="ECO:0000313" key="10">
    <source>
        <dbReference type="EnsemblMetazoa" id="AMAM019547-PA"/>
    </source>
</evidence>
<evidence type="ECO:0000259" key="9">
    <source>
        <dbReference type="PROSITE" id="PS51910"/>
    </source>
</evidence>
<sequence length="595" mass="67650">MSKQQGKYELLKEDTKLRRQHTYIQSCLLIALCGMSSLTVYATWTMIYRQNLIIPPALLDVSHHWRNRLVLYEEALRQTLKQQQNTLPNYPDNPASGRDSKGTIVKSIYANNGSAMLPDNIFRATNPAANDDKYQSSKSVEPLHVKELDSERIFPSRFGNYIYSKEAMNGQPPSPKIVCYYTTPVMNAARQQGVIGRGHNLRHILQPEHIDPYLCTHLNIGIIDIVNHTLYIDNNVREALVSTKQLRRVNPSLRILLWVGGASVGGFAEMVENHATRKLFIQSLKAALELYHLDGVDLDWEFPDNGGKRRMHFSQLLHEIRREYQREHRTYILSVAVAPQETIAYMAYDVTEINNYADYVNLMTYDYHFYSPDLPQTGLNAPLYRRANEHSLLGTLNINESVHYWLSAGLEKNKLILGLPTYGHSFTLVNPFNTRIGAPASNFGRVGTLGFASYSEICWFRRYNIYVHQVYDVDSCSPYLYSGSEWISYEDERSLECKAKYIKSHGFGGAMIFSLNTDDFGSYCAENALYRDVTEAGASKNQASFPLLRKVRSVLVEPDANRTATNHHQQKQLELLSGASSASLGATDSKEEDTR</sequence>